<dbReference type="PANTHER" id="PTHR43649">
    <property type="entry name" value="ARABINOSE-BINDING PROTEIN-RELATED"/>
    <property type="match status" value="1"/>
</dbReference>
<proteinExistence type="predicted"/>
<evidence type="ECO:0000313" key="4">
    <source>
        <dbReference type="Proteomes" id="UP000564644"/>
    </source>
</evidence>
<evidence type="ECO:0000256" key="2">
    <source>
        <dbReference type="SAM" id="SignalP"/>
    </source>
</evidence>
<name>A0A7X0SIV4_9BACL</name>
<feature type="chain" id="PRO_5031465920" evidence="2">
    <location>
        <begin position="25"/>
        <end position="573"/>
    </location>
</feature>
<dbReference type="PROSITE" id="PS51257">
    <property type="entry name" value="PROKAR_LIPOPROTEIN"/>
    <property type="match status" value="1"/>
</dbReference>
<gene>
    <name evidence="3" type="ORF">H7C18_07595</name>
</gene>
<dbReference type="AlphaFoldDB" id="A0A7X0SIV4"/>
<dbReference type="RefSeq" id="WP_185128436.1">
    <property type="nucleotide sequence ID" value="NZ_JACJVO010000009.1"/>
</dbReference>
<keyword evidence="4" id="KW-1185">Reference proteome</keyword>
<feature type="signal peptide" evidence="2">
    <location>
        <begin position="1"/>
        <end position="24"/>
    </location>
</feature>
<feature type="region of interest" description="Disordered" evidence="1">
    <location>
        <begin position="28"/>
        <end position="62"/>
    </location>
</feature>
<reference evidence="3 4" key="1">
    <citation type="submission" date="2020-08" db="EMBL/GenBank/DDBJ databases">
        <title>Cohnella phylogeny.</title>
        <authorList>
            <person name="Dunlap C."/>
        </authorList>
    </citation>
    <scope>NUCLEOTIDE SEQUENCE [LARGE SCALE GENOMIC DNA]</scope>
    <source>
        <strain evidence="3 4">CBP 2801</strain>
    </source>
</reference>
<evidence type="ECO:0000256" key="1">
    <source>
        <dbReference type="SAM" id="MobiDB-lite"/>
    </source>
</evidence>
<dbReference type="PANTHER" id="PTHR43649:SF12">
    <property type="entry name" value="DIACETYLCHITOBIOSE BINDING PROTEIN DASA"/>
    <property type="match status" value="1"/>
</dbReference>
<comment type="caution">
    <text evidence="3">The sequence shown here is derived from an EMBL/GenBank/DDBJ whole genome shotgun (WGS) entry which is preliminary data.</text>
</comment>
<evidence type="ECO:0000313" key="3">
    <source>
        <dbReference type="EMBL" id="MBB6730767.1"/>
    </source>
</evidence>
<dbReference type="SUPFAM" id="SSF53850">
    <property type="entry name" value="Periplasmic binding protein-like II"/>
    <property type="match status" value="1"/>
</dbReference>
<dbReference type="Proteomes" id="UP000564644">
    <property type="component" value="Unassembled WGS sequence"/>
</dbReference>
<organism evidence="3 4">
    <name type="scientific">Cohnella zeiphila</name>
    <dbReference type="NCBI Taxonomy" id="2761120"/>
    <lineage>
        <taxon>Bacteria</taxon>
        <taxon>Bacillati</taxon>
        <taxon>Bacillota</taxon>
        <taxon>Bacilli</taxon>
        <taxon>Bacillales</taxon>
        <taxon>Paenibacillaceae</taxon>
        <taxon>Cohnella</taxon>
    </lineage>
</organism>
<dbReference type="Gene3D" id="3.40.190.10">
    <property type="entry name" value="Periplasmic binding protein-like II"/>
    <property type="match status" value="2"/>
</dbReference>
<accession>A0A7X0SIV4</accession>
<feature type="compositionally biased region" description="Low complexity" evidence="1">
    <location>
        <begin position="28"/>
        <end position="55"/>
    </location>
</feature>
<sequence>MQTNPLKKMLLAAVLGLTAWSAAACSSHSNDGGGDASASGVPSAGGTKAAATGTGPSADPAAKYESPITVTAVMGLSDQVQKSVSIKPDVITDNIWTRGYEKDLGIKIHYLWTVPSAQMEQKMNVSISSNDLPDIIPVNSRQLKMLVDTGVAMDITQLFDQYASDFTKQMMDADQRIGMDQATVNGKLMALPAINGAIDGASMIWIRADWLKNLNMEPPRTMDDVLKIAEAFTKNDPDQNGKDDTYGLGLNKDLLGGFAVLDGFFEGYHGYANGWIDDGSGNLAYGGIQPAIKTALGKLADMYKNGYIDKEFSVKDTAKVAESVTSGKVGMFFGQHYVPFWPLQDAKNKDANADWQAFPIVSADDQPAKPMINGSSGTFYVVNKKMKNPEAAIKLYNYFYAKDPALSPDFDPAYHGQDSQLDTHPDQFYQLAVMTSFYPQQNLFINQNVDKYFKDNDSSVLDNYWVKDNVGNIEKYKAGDDKLWSSYAWAGPDNSAFSVIDQYNRDDRFLRNGYIKGDTESMTLKGATLNQMRSETFTKIIIGAAPIDEFDSYVEKWRKLGGDDITKEINAAK</sequence>
<protein>
    <submittedName>
        <fullName evidence="3">Extracellular solute-binding protein</fullName>
    </submittedName>
</protein>
<dbReference type="EMBL" id="JACJVO010000009">
    <property type="protein sequence ID" value="MBB6730767.1"/>
    <property type="molecule type" value="Genomic_DNA"/>
</dbReference>
<keyword evidence="2" id="KW-0732">Signal</keyword>
<dbReference type="InterPro" id="IPR050490">
    <property type="entry name" value="Bact_solute-bd_prot1"/>
</dbReference>
<dbReference type="CDD" id="cd13580">
    <property type="entry name" value="PBP2_AlgQ_like_1"/>
    <property type="match status" value="1"/>
</dbReference>